<dbReference type="SUPFAM" id="SSF52317">
    <property type="entry name" value="Class I glutamine amidotransferase-like"/>
    <property type="match status" value="1"/>
</dbReference>
<evidence type="ECO:0000313" key="6">
    <source>
        <dbReference type="Proteomes" id="UP000051679"/>
    </source>
</evidence>
<comment type="caution">
    <text evidence="5">The sequence shown here is derived from an EMBL/GenBank/DDBJ whole genome shotgun (WGS) entry which is preliminary data.</text>
</comment>
<dbReference type="Gene3D" id="3.40.50.880">
    <property type="match status" value="1"/>
</dbReference>
<dbReference type="GO" id="GO:0019243">
    <property type="term" value="P:methylglyoxal catabolic process to D-lactate via S-lactoyl-glutathione"/>
    <property type="evidence" value="ECO:0007669"/>
    <property type="project" value="TreeGrafter"/>
</dbReference>
<dbReference type="AlphaFoldDB" id="A0A0R1ZM08"/>
<evidence type="ECO:0000313" key="5">
    <source>
        <dbReference type="EMBL" id="KRM55378.1"/>
    </source>
</evidence>
<dbReference type="STRING" id="1291052.FC18_GL001412"/>
<proteinExistence type="inferred from homology"/>
<dbReference type="EMBL" id="AYYO01000023">
    <property type="protein sequence ID" value="KRM55378.1"/>
    <property type="molecule type" value="Genomic_DNA"/>
</dbReference>
<dbReference type="GO" id="GO:0019172">
    <property type="term" value="F:glyoxalase III activity"/>
    <property type="evidence" value="ECO:0007669"/>
    <property type="project" value="TreeGrafter"/>
</dbReference>
<name>A0A0R1ZM08_9LACO</name>
<dbReference type="PANTHER" id="PTHR48094">
    <property type="entry name" value="PROTEIN/NUCLEIC ACID DEGLYCASE DJ-1-RELATED"/>
    <property type="match status" value="1"/>
</dbReference>
<dbReference type="Pfam" id="PF01965">
    <property type="entry name" value="DJ-1_PfpI"/>
    <property type="match status" value="1"/>
</dbReference>
<evidence type="ECO:0000256" key="3">
    <source>
        <dbReference type="ARBA" id="ARBA00038493"/>
    </source>
</evidence>
<accession>A0A0R1ZM08</accession>
<dbReference type="PANTHER" id="PTHR48094:SF11">
    <property type="entry name" value="GLUTATHIONE-INDEPENDENT GLYOXALASE HSP31-RELATED"/>
    <property type="match status" value="1"/>
</dbReference>
<dbReference type="Proteomes" id="UP000051679">
    <property type="component" value="Unassembled WGS sequence"/>
</dbReference>
<feature type="domain" description="DJ-1/PfpI" evidence="4">
    <location>
        <begin position="29"/>
        <end position="224"/>
    </location>
</feature>
<gene>
    <name evidence="5" type="ORF">FC18_GL001412</name>
</gene>
<sequence>MYMTKALIVVTNTAQFGSLKRPTGVWLSEATHFHQVMADNGINVDYLSPRGGYVPLDPGSIAADAIDETSWHFYGDPEFRQRNLANSLRPDQVNPDDYDIVYYAGGHGTMWDFPDSTAVAEIARKIYAHGGIISAVCHGVVGLLALQQDGQHFISGKKLTGFTNEEETINKLTDAVPFLAEDALRAAGANYSKSAAYTEHVVTDGHLVTGQNPQSARGVGLAVIAALQR</sequence>
<dbReference type="GO" id="GO:0005737">
    <property type="term" value="C:cytoplasm"/>
    <property type="evidence" value="ECO:0007669"/>
    <property type="project" value="TreeGrafter"/>
</dbReference>
<reference evidence="5 6" key="1">
    <citation type="journal article" date="2015" name="Genome Announc.">
        <title>Expanding the biotechnology potential of lactobacilli through comparative genomics of 213 strains and associated genera.</title>
        <authorList>
            <person name="Sun Z."/>
            <person name="Harris H.M."/>
            <person name="McCann A."/>
            <person name="Guo C."/>
            <person name="Argimon S."/>
            <person name="Zhang W."/>
            <person name="Yang X."/>
            <person name="Jeffery I.B."/>
            <person name="Cooney J.C."/>
            <person name="Kagawa T.F."/>
            <person name="Liu W."/>
            <person name="Song Y."/>
            <person name="Salvetti E."/>
            <person name="Wrobel A."/>
            <person name="Rasinkangas P."/>
            <person name="Parkhill J."/>
            <person name="Rea M.C."/>
            <person name="O'Sullivan O."/>
            <person name="Ritari J."/>
            <person name="Douillard F.P."/>
            <person name="Paul Ross R."/>
            <person name="Yang R."/>
            <person name="Briner A.E."/>
            <person name="Felis G.E."/>
            <person name="de Vos W.M."/>
            <person name="Barrangou R."/>
            <person name="Klaenhammer T.R."/>
            <person name="Caufield P.W."/>
            <person name="Cui Y."/>
            <person name="Zhang H."/>
            <person name="O'Toole P.W."/>
        </authorList>
    </citation>
    <scope>NUCLEOTIDE SEQUENCE [LARGE SCALE GENOMIC DNA]</scope>
    <source>
        <strain evidence="5 6">DSM 20505</strain>
    </source>
</reference>
<dbReference type="InterPro" id="IPR029062">
    <property type="entry name" value="Class_I_gatase-like"/>
</dbReference>
<dbReference type="InterPro" id="IPR002818">
    <property type="entry name" value="DJ-1/PfpI"/>
</dbReference>
<organism evidence="5 6">
    <name type="scientific">Lacticaseibacillus sharpeae JCM 1186 = DSM 20505</name>
    <dbReference type="NCBI Taxonomy" id="1291052"/>
    <lineage>
        <taxon>Bacteria</taxon>
        <taxon>Bacillati</taxon>
        <taxon>Bacillota</taxon>
        <taxon>Bacilli</taxon>
        <taxon>Lactobacillales</taxon>
        <taxon>Lactobacillaceae</taxon>
        <taxon>Lacticaseibacillus</taxon>
    </lineage>
</organism>
<comment type="similarity">
    <text evidence="3">Belongs to the peptidase C56 family. HSP31-like subfamily.</text>
</comment>
<dbReference type="InterPro" id="IPR050325">
    <property type="entry name" value="Prot/Nucl_acid_deglycase"/>
</dbReference>
<dbReference type="CDD" id="cd03141">
    <property type="entry name" value="GATase1_Hsp31_like"/>
    <property type="match status" value="1"/>
</dbReference>
<evidence type="ECO:0000256" key="1">
    <source>
        <dbReference type="ARBA" id="ARBA00023016"/>
    </source>
</evidence>
<keyword evidence="2" id="KW-0456">Lyase</keyword>
<keyword evidence="6" id="KW-1185">Reference proteome</keyword>
<dbReference type="PATRIC" id="fig|1291052.5.peg.1430"/>
<evidence type="ECO:0000256" key="2">
    <source>
        <dbReference type="ARBA" id="ARBA00023239"/>
    </source>
</evidence>
<keyword evidence="1" id="KW-0346">Stress response</keyword>
<protein>
    <submittedName>
        <fullName evidence="5">ThiJ PfpI domain-containing protein</fullName>
    </submittedName>
</protein>
<evidence type="ECO:0000259" key="4">
    <source>
        <dbReference type="Pfam" id="PF01965"/>
    </source>
</evidence>